<reference evidence="1" key="1">
    <citation type="journal article" date="2021" name="Proc. Natl. Acad. Sci. U.S.A.">
        <title>A Catalog of Tens of Thousands of Viruses from Human Metagenomes Reveals Hidden Associations with Chronic Diseases.</title>
        <authorList>
            <person name="Tisza M.J."/>
            <person name="Buck C.B."/>
        </authorList>
    </citation>
    <scope>NUCLEOTIDE SEQUENCE</scope>
    <source>
        <strain evidence="1">CtYA416</strain>
    </source>
</reference>
<organism evidence="1">
    <name type="scientific">Myoviridae sp. ctYA416</name>
    <dbReference type="NCBI Taxonomy" id="2825125"/>
    <lineage>
        <taxon>Viruses</taxon>
        <taxon>Duplodnaviria</taxon>
        <taxon>Heunggongvirae</taxon>
        <taxon>Uroviricota</taxon>
        <taxon>Caudoviricetes</taxon>
    </lineage>
</organism>
<proteinExistence type="predicted"/>
<dbReference type="EMBL" id="BK016136">
    <property type="protein sequence ID" value="DAF97879.1"/>
    <property type="molecule type" value="Genomic_DNA"/>
</dbReference>
<protein>
    <submittedName>
        <fullName evidence="1">Uncharacterized protein</fullName>
    </submittedName>
</protein>
<evidence type="ECO:0000313" key="1">
    <source>
        <dbReference type="EMBL" id="DAF97879.1"/>
    </source>
</evidence>
<accession>A0A8S5UTR6</accession>
<name>A0A8S5UTR6_9CAUD</name>
<sequence>MCKNNLCFYDYESTLSPEALVLSEMIPVVNANREEKNRISLDDLLKALGAGVEVDELTAIQEEASTPEVEVEINLVDDLEVVEDVIQDEELVEVKEEADIPIFESKDKYGILLDILNRTYNPTEYKDEYINMLRILYKESENDYVKQLLKEALLKLVYETIK</sequence>